<keyword evidence="2" id="KW-0378">Hydrolase</keyword>
<feature type="transmembrane region" description="Helical" evidence="3">
    <location>
        <begin position="128"/>
        <end position="148"/>
    </location>
</feature>
<keyword evidence="3" id="KW-0472">Membrane</keyword>
<evidence type="ECO:0000256" key="2">
    <source>
        <dbReference type="ARBA" id="ARBA00022801"/>
    </source>
</evidence>
<dbReference type="GO" id="GO:0008758">
    <property type="term" value="F:UDP-2,3-diacylglucosamine hydrolase activity"/>
    <property type="evidence" value="ECO:0007669"/>
    <property type="project" value="TreeGrafter"/>
</dbReference>
<dbReference type="EMBL" id="RJJR01000007">
    <property type="protein sequence ID" value="RNI36658.1"/>
    <property type="molecule type" value="Genomic_DNA"/>
</dbReference>
<keyword evidence="3" id="KW-0812">Transmembrane</keyword>
<dbReference type="PANTHER" id="PTHR31302:SF31">
    <property type="entry name" value="PHOSPHODIESTERASE YAEI"/>
    <property type="match status" value="1"/>
</dbReference>
<gene>
    <name evidence="5" type="ORF">EFY79_10035</name>
</gene>
<dbReference type="InterPro" id="IPR004843">
    <property type="entry name" value="Calcineurin-like_PHP"/>
</dbReference>
<feature type="transmembrane region" description="Helical" evidence="3">
    <location>
        <begin position="72"/>
        <end position="94"/>
    </location>
</feature>
<organism evidence="5 6">
    <name type="scientific">Hanamia caeni</name>
    <dbReference type="NCBI Taxonomy" id="2294116"/>
    <lineage>
        <taxon>Bacteria</taxon>
        <taxon>Pseudomonadati</taxon>
        <taxon>Bacteroidota</taxon>
        <taxon>Chitinophagia</taxon>
        <taxon>Chitinophagales</taxon>
        <taxon>Chitinophagaceae</taxon>
        <taxon>Hanamia</taxon>
    </lineage>
</organism>
<name>A0A3M9NI65_9BACT</name>
<feature type="transmembrane region" description="Helical" evidence="3">
    <location>
        <begin position="39"/>
        <end position="60"/>
    </location>
</feature>
<dbReference type="InterPro" id="IPR029052">
    <property type="entry name" value="Metallo-depent_PP-like"/>
</dbReference>
<dbReference type="OrthoDB" id="9780884at2"/>
<keyword evidence="1" id="KW-0479">Metal-binding</keyword>
<protein>
    <submittedName>
        <fullName evidence="5">Metallophosphoesterase</fullName>
    </submittedName>
</protein>
<evidence type="ECO:0000256" key="1">
    <source>
        <dbReference type="ARBA" id="ARBA00022723"/>
    </source>
</evidence>
<dbReference type="GO" id="GO:0016020">
    <property type="term" value="C:membrane"/>
    <property type="evidence" value="ECO:0007669"/>
    <property type="project" value="GOC"/>
</dbReference>
<dbReference type="PANTHER" id="PTHR31302">
    <property type="entry name" value="TRANSMEMBRANE PROTEIN WITH METALLOPHOSPHOESTERASE DOMAIN-RELATED"/>
    <property type="match status" value="1"/>
</dbReference>
<evidence type="ECO:0000313" key="5">
    <source>
        <dbReference type="EMBL" id="RNI36658.1"/>
    </source>
</evidence>
<evidence type="ECO:0000256" key="3">
    <source>
        <dbReference type="SAM" id="Phobius"/>
    </source>
</evidence>
<dbReference type="SUPFAM" id="SSF56300">
    <property type="entry name" value="Metallo-dependent phosphatases"/>
    <property type="match status" value="1"/>
</dbReference>
<dbReference type="GO" id="GO:0009245">
    <property type="term" value="P:lipid A biosynthetic process"/>
    <property type="evidence" value="ECO:0007669"/>
    <property type="project" value="TreeGrafter"/>
</dbReference>
<dbReference type="Pfam" id="PF00149">
    <property type="entry name" value="Metallophos"/>
    <property type="match status" value="1"/>
</dbReference>
<reference evidence="5 6" key="1">
    <citation type="submission" date="2018-11" db="EMBL/GenBank/DDBJ databases">
        <title>Draft genome sequence of Ferruginibacter sp. BO-59.</title>
        <authorList>
            <person name="Im W.T."/>
        </authorList>
    </citation>
    <scope>NUCLEOTIDE SEQUENCE [LARGE SCALE GENOMIC DNA]</scope>
    <source>
        <strain evidence="5 6">BO-59</strain>
    </source>
</reference>
<dbReference type="RefSeq" id="WP_123120576.1">
    <property type="nucleotide sequence ID" value="NZ_RJJR01000007.1"/>
</dbReference>
<proteinExistence type="predicted"/>
<dbReference type="GO" id="GO:0046872">
    <property type="term" value="F:metal ion binding"/>
    <property type="evidence" value="ECO:0007669"/>
    <property type="project" value="UniProtKB-KW"/>
</dbReference>
<comment type="caution">
    <text evidence="5">The sequence shown here is derived from an EMBL/GenBank/DDBJ whole genome shotgun (WGS) entry which is preliminary data.</text>
</comment>
<dbReference type="Gene3D" id="3.60.21.10">
    <property type="match status" value="1"/>
</dbReference>
<dbReference type="InterPro" id="IPR051158">
    <property type="entry name" value="Metallophosphoesterase_sf"/>
</dbReference>
<evidence type="ECO:0000313" key="6">
    <source>
        <dbReference type="Proteomes" id="UP000267223"/>
    </source>
</evidence>
<keyword evidence="6" id="KW-1185">Reference proteome</keyword>
<dbReference type="Proteomes" id="UP000267223">
    <property type="component" value="Unassembled WGS sequence"/>
</dbReference>
<evidence type="ECO:0000259" key="4">
    <source>
        <dbReference type="Pfam" id="PF00149"/>
    </source>
</evidence>
<keyword evidence="3" id="KW-1133">Transmembrane helix</keyword>
<dbReference type="AlphaFoldDB" id="A0A3M9NI65"/>
<accession>A0A3M9NI65</accession>
<sequence length="421" mass="48019">MRTPMGTAITICIMILLDLYVFAAIKSVCNGVSDRTRNIIYILYWLIAITALFGLILFIFTDRTFLSKKIRTYFFASVLAFVFAQIVAAVFFLVDDIRRVLQWTVGKVFFRNTEISTMSGDGISRSVFLSWLGLAAGTSLFGSLIYGYSNKYKYRVKRIKIPFDNLPEGFHGFRIVHFSDVHSGSFMNKKAVMHGVEKIVAENGDIVIFSGDMVNDRATEMQDYMDVFDKVKAPMGVYSTFGNHDYGDYARWPYEGVTKEQNLINLAKVHQQLGWRLMMDEHLELERNGDKIALIGIQNWGAKARFPKYGNMKKAYAGAEKYPFKILISHDPSHWDAQVRPEYPDVDLMLSGHTHGMQFGVDIPGFKWSPVQYMYKQWDGLYEQGKQKLYVNPGFGFIGYPGRVGILAEITVIELVKSNEV</sequence>
<feature type="domain" description="Calcineurin-like phosphoesterase" evidence="4">
    <location>
        <begin position="173"/>
        <end position="356"/>
    </location>
</feature>